<proteinExistence type="predicted"/>
<keyword evidence="3" id="KW-0804">Transcription</keyword>
<evidence type="ECO:0000313" key="6">
    <source>
        <dbReference type="Proteomes" id="UP000674084"/>
    </source>
</evidence>
<keyword evidence="1" id="KW-0805">Transcription regulation</keyword>
<keyword evidence="6" id="KW-1185">Reference proteome</keyword>
<comment type="caution">
    <text evidence="5">The sequence shown here is derived from an EMBL/GenBank/DDBJ whole genome shotgun (WGS) entry which is preliminary data.</text>
</comment>
<evidence type="ECO:0000256" key="2">
    <source>
        <dbReference type="ARBA" id="ARBA00023125"/>
    </source>
</evidence>
<evidence type="ECO:0000256" key="1">
    <source>
        <dbReference type="ARBA" id="ARBA00023015"/>
    </source>
</evidence>
<gene>
    <name evidence="5" type="ORF">KBO27_06375</name>
</gene>
<reference evidence="5 6" key="1">
    <citation type="submission" date="2021-04" db="EMBL/GenBank/DDBJ databases">
        <title>Whole-genome sequencing of Saccharopolyspora endophytica KCTC 19397.</title>
        <authorList>
            <person name="Ay H."/>
            <person name="Saygin H."/>
            <person name="Sahin N."/>
        </authorList>
    </citation>
    <scope>NUCLEOTIDE SEQUENCE [LARGE SCALE GENOMIC DNA]</scope>
    <source>
        <strain evidence="5 6">KCTC 19397</strain>
    </source>
</reference>
<dbReference type="PROSITE" id="PS00622">
    <property type="entry name" value="HTH_LUXR_1"/>
    <property type="match status" value="1"/>
</dbReference>
<dbReference type="EMBL" id="JAGPXE010000002">
    <property type="protein sequence ID" value="MBQ0923561.1"/>
    <property type="molecule type" value="Genomic_DNA"/>
</dbReference>
<accession>A0ABS5DB97</accession>
<dbReference type="PRINTS" id="PR00038">
    <property type="entry name" value="HTHLUXR"/>
</dbReference>
<protein>
    <submittedName>
        <fullName evidence="5">Response regulator transcription factor</fullName>
    </submittedName>
</protein>
<dbReference type="SMART" id="SM00421">
    <property type="entry name" value="HTH_LUXR"/>
    <property type="match status" value="1"/>
</dbReference>
<dbReference type="InterPro" id="IPR000792">
    <property type="entry name" value="Tscrpt_reg_LuxR_C"/>
</dbReference>
<evidence type="ECO:0000259" key="4">
    <source>
        <dbReference type="PROSITE" id="PS50043"/>
    </source>
</evidence>
<dbReference type="Pfam" id="PF00196">
    <property type="entry name" value="GerE"/>
    <property type="match status" value="1"/>
</dbReference>
<dbReference type="Proteomes" id="UP000674084">
    <property type="component" value="Unassembled WGS sequence"/>
</dbReference>
<dbReference type="Gene3D" id="1.10.10.10">
    <property type="entry name" value="Winged helix-like DNA-binding domain superfamily/Winged helix DNA-binding domain"/>
    <property type="match status" value="1"/>
</dbReference>
<name>A0ABS5DB97_9PSEU</name>
<dbReference type="PANTHER" id="PTHR44688">
    <property type="entry name" value="DNA-BINDING TRANSCRIPTIONAL ACTIVATOR DEVR_DOSR"/>
    <property type="match status" value="1"/>
</dbReference>
<dbReference type="InterPro" id="IPR036388">
    <property type="entry name" value="WH-like_DNA-bd_sf"/>
</dbReference>
<keyword evidence="2" id="KW-0238">DNA-binding</keyword>
<dbReference type="SUPFAM" id="SSF55781">
    <property type="entry name" value="GAF domain-like"/>
    <property type="match status" value="1"/>
</dbReference>
<dbReference type="PANTHER" id="PTHR44688:SF16">
    <property type="entry name" value="DNA-BINDING TRANSCRIPTIONAL ACTIVATOR DEVR_DOSR"/>
    <property type="match status" value="1"/>
</dbReference>
<dbReference type="InterPro" id="IPR016032">
    <property type="entry name" value="Sig_transdc_resp-reg_C-effctor"/>
</dbReference>
<sequence>MISRGEVIGFVHADQHVDSDHVSAFDRQLLGLFAEGLGCTLERIVFAEQLARLRNQLTEQARVTDELLEGIGGFAPTSEASPAADPLEQLDGPLSNLTRRELDVLRHVVRGRTNNQIAADLFVSPGTVKTHVKNLLRKLGAANRSEAAARYHTLTS</sequence>
<evidence type="ECO:0000313" key="5">
    <source>
        <dbReference type="EMBL" id="MBQ0923561.1"/>
    </source>
</evidence>
<organism evidence="5 6">
    <name type="scientific">Saccharopolyspora endophytica</name>
    <dbReference type="NCBI Taxonomy" id="543886"/>
    <lineage>
        <taxon>Bacteria</taxon>
        <taxon>Bacillati</taxon>
        <taxon>Actinomycetota</taxon>
        <taxon>Actinomycetes</taxon>
        <taxon>Pseudonocardiales</taxon>
        <taxon>Pseudonocardiaceae</taxon>
        <taxon>Saccharopolyspora</taxon>
    </lineage>
</organism>
<dbReference type="CDD" id="cd06170">
    <property type="entry name" value="LuxR_C_like"/>
    <property type="match status" value="1"/>
</dbReference>
<dbReference type="PROSITE" id="PS50043">
    <property type="entry name" value="HTH_LUXR_2"/>
    <property type="match status" value="1"/>
</dbReference>
<dbReference type="SUPFAM" id="SSF46894">
    <property type="entry name" value="C-terminal effector domain of the bipartite response regulators"/>
    <property type="match status" value="1"/>
</dbReference>
<feature type="domain" description="HTH luxR-type" evidence="4">
    <location>
        <begin position="90"/>
        <end position="155"/>
    </location>
</feature>
<evidence type="ECO:0000256" key="3">
    <source>
        <dbReference type="ARBA" id="ARBA00023163"/>
    </source>
</evidence>